<protein>
    <recommendedName>
        <fullName evidence="6">Disease resistance protein At3g14460</fullName>
    </recommendedName>
</protein>
<comment type="caution">
    <text evidence="4">The sequence shown here is derived from an EMBL/GenBank/DDBJ whole genome shotgun (WGS) entry which is preliminary data.</text>
</comment>
<evidence type="ECO:0000313" key="5">
    <source>
        <dbReference type="Proteomes" id="UP000811609"/>
    </source>
</evidence>
<dbReference type="PANTHER" id="PTHR47186:SF42">
    <property type="entry name" value="DISEASE RESISTANCE RPP13-LIKE PROTEIN 1"/>
    <property type="match status" value="1"/>
</dbReference>
<dbReference type="EMBL" id="CM031821">
    <property type="protein sequence ID" value="KAG6630411.1"/>
    <property type="molecule type" value="Genomic_DNA"/>
</dbReference>
<dbReference type="InterPro" id="IPR001611">
    <property type="entry name" value="Leu-rich_rpt"/>
</dbReference>
<dbReference type="PROSITE" id="PS51450">
    <property type="entry name" value="LRR"/>
    <property type="match status" value="1"/>
</dbReference>
<keyword evidence="1" id="KW-0677">Repeat</keyword>
<dbReference type="PANTHER" id="PTHR47186">
    <property type="entry name" value="LEUCINE-RICH REPEAT-CONTAINING PROTEIN 57"/>
    <property type="match status" value="1"/>
</dbReference>
<sequence>MEELGMEYFRNLLSRSFFQQPSMDKSRFVMHDLISDLAQSVAGDTCFRMEDRVCNGKQENILGKARHSAYLGGLYDGTKKFEVFSKFKHLRTFLPLMLPYPGYCYLTFHVPLQLLPKSRWLRVLSLNGYCITEISDKIGDLKHLRYLDLSYTPITSLPESITTLYNLQTLILEKCTYLKRLPLTFENLVNLRHLNILDAYSLEGMPPKICKLTCLRTLSNLIVGEGSCSGIKELGPSSNLRGTLCISRLENVMEPWDARDANLIGKPNLRGFSLEWSEDIDESRELEVLNMLQPHNNLKELTIECYGGIECPTWLGCPLFPNMVILIIENCEKCTSLPAIGQLPSLNVLSIGGMASVKNVGPEFCGDGSSQPFRSLETLHFKDMKEWENWIPCEEFPKLRELLLRGCPRLLGKLPNHLPLLNIVVIYGCGQLVVSISSFPELCELTIERWKGMMVCGGKVDFNSLYFESLSTISEFTGRIEGFNNDVLKTVENLTISDCEELTCLWPNDVGSLPHLPRLCVLKIDGCPKLVSLVANEVEEQLQQGIPSTLREIEIYNCKALESLPKTMMYHYRCLEYIYLNGCDILTCFAKGQLPPTLKQLKKDNCKNMQILLEDNDNNNCSSSTSLLENLDIWGCPSLESLISSGVLPATLKQLLVYNCPKLQSIAKGLHHCLFLECIVILNCENLKSLPTGIQNLSHLDRIDISSCPALDFFTDGELLPANLRVLKISNNKKMQAVPNCIHKLGSLQELEILKCPVVSFPKEGFPTNLTSLKISHLNITQGLFEWGLHKLTSLELLQICGGCSHLVSFPNMKLPATLRRLNISHFLNLEYLSSEGLRNLISLEELERGQCEKLTSFPENGLPPSLLKLCIVKCEKFMSFPKNGLPPSLLELYISKCPLLEECCKKDQGSVWLKIAHIPYVQFDSDYL</sequence>
<dbReference type="AlphaFoldDB" id="A0A8T1NKW3"/>
<feature type="domain" description="R13L1/DRL21-like LRR repeat region" evidence="3">
    <location>
        <begin position="231"/>
        <end position="354"/>
    </location>
</feature>
<dbReference type="Pfam" id="PF23559">
    <property type="entry name" value="WHD_DRP"/>
    <property type="match status" value="1"/>
</dbReference>
<evidence type="ECO:0000313" key="4">
    <source>
        <dbReference type="EMBL" id="KAG6630411.1"/>
    </source>
</evidence>
<reference evidence="4" key="1">
    <citation type="submission" date="2020-12" db="EMBL/GenBank/DDBJ databases">
        <title>WGS assembly of Carya illinoinensis cv. Pawnee.</title>
        <authorList>
            <person name="Platts A."/>
            <person name="Shu S."/>
            <person name="Wright S."/>
            <person name="Barry K."/>
            <person name="Edger P."/>
            <person name="Pires J.C."/>
            <person name="Schmutz J."/>
        </authorList>
    </citation>
    <scope>NUCLEOTIDE SEQUENCE</scope>
    <source>
        <tissue evidence="4">Leaf</tissue>
    </source>
</reference>
<organism evidence="4 5">
    <name type="scientific">Carya illinoinensis</name>
    <name type="common">Pecan</name>
    <dbReference type="NCBI Taxonomy" id="32201"/>
    <lineage>
        <taxon>Eukaryota</taxon>
        <taxon>Viridiplantae</taxon>
        <taxon>Streptophyta</taxon>
        <taxon>Embryophyta</taxon>
        <taxon>Tracheophyta</taxon>
        <taxon>Spermatophyta</taxon>
        <taxon>Magnoliopsida</taxon>
        <taxon>eudicotyledons</taxon>
        <taxon>Gunneridae</taxon>
        <taxon>Pentapetalae</taxon>
        <taxon>rosids</taxon>
        <taxon>fabids</taxon>
        <taxon>Fagales</taxon>
        <taxon>Juglandaceae</taxon>
        <taxon>Carya</taxon>
    </lineage>
</organism>
<evidence type="ECO:0000259" key="3">
    <source>
        <dbReference type="Pfam" id="PF25019"/>
    </source>
</evidence>
<gene>
    <name evidence="4" type="ORF">CIPAW_13G015700</name>
</gene>
<evidence type="ECO:0000256" key="1">
    <source>
        <dbReference type="ARBA" id="ARBA00022737"/>
    </source>
</evidence>
<proteinExistence type="predicted"/>
<keyword evidence="5" id="KW-1185">Reference proteome</keyword>
<dbReference type="InterPro" id="IPR058922">
    <property type="entry name" value="WHD_DRP"/>
</dbReference>
<evidence type="ECO:0008006" key="6">
    <source>
        <dbReference type="Google" id="ProtNLM"/>
    </source>
</evidence>
<name>A0A8T1NKW3_CARIL</name>
<feature type="domain" description="Disease resistance protein winged helix" evidence="2">
    <location>
        <begin position="1"/>
        <end position="38"/>
    </location>
</feature>
<dbReference type="InterPro" id="IPR056789">
    <property type="entry name" value="LRR_R13L1-DRL21"/>
</dbReference>
<evidence type="ECO:0000259" key="2">
    <source>
        <dbReference type="Pfam" id="PF23559"/>
    </source>
</evidence>
<dbReference type="Pfam" id="PF25019">
    <property type="entry name" value="LRR_R13L1-DRL21"/>
    <property type="match status" value="1"/>
</dbReference>
<dbReference type="Proteomes" id="UP000811609">
    <property type="component" value="Chromosome 13"/>
</dbReference>
<accession>A0A8T1NKW3</accession>